<keyword evidence="13" id="KW-1185">Reference proteome</keyword>
<feature type="region of interest" description="Disordered" evidence="10">
    <location>
        <begin position="477"/>
        <end position="563"/>
    </location>
</feature>
<feature type="region of interest" description="Disordered" evidence="10">
    <location>
        <begin position="101"/>
        <end position="125"/>
    </location>
</feature>
<dbReference type="FunFam" id="3.30.160.60:FF:001763">
    <property type="entry name" value="Zinc finger protein 574"/>
    <property type="match status" value="1"/>
</dbReference>
<feature type="domain" description="C2H2-type" evidence="11">
    <location>
        <begin position="1062"/>
        <end position="1089"/>
    </location>
</feature>
<sequence>MTQPPFVSLALAKLWSTNELHRYWRARKFLLIFFLWTGISAVLGMDDASVYMCFPCYQEFDSLEAVLAHQLTCNPEAAETGMSGLQDENLAKEPASCTLVNPCGPEGQDQPRDSSDPQEQNPVPKTECVLGSDVQIRYQCGDCGCLFDSLLLWQQHRKLDECQGAAVAPGQLTEGWHGVGEPGADEPGEEAQVEAAVESYTELRDGETAVSRDHSYLQVGEPGNLGPMDLEEQEEVEQVEAQTGPDVSWSVLEMKLTDAQNAQDGGETSNSNSKKRGSRRGKASAIAVANQSLLCVDCGCGFRLVPELVAHRKTHHGLEGALHRCSVCGESFLNTTLFLYHRRQHRKREHEEESQEGTGLELGQEVPELGQEGAGVGLGQGVAEQGQGVVGVELGQEVSEQGQEGAGVGLGQGVAEQGQAGVGVELGQEVSEQGQEGAGVGLGQGVAEQGQGGVGVELGQEVSEQGQEGAGEVLRQEGAEQEAGQGQVEAGQGQVEAGQGQVEAGQGQVEAGQGQEIIGEGQEWTEQEAGQEQVETEQGHEGAGQWSINAPGSADSLPERGDGCQDATLEAAEARKVSEPSATLTAKADMEHLGPDASGPATTVSPSFLCVTCGLAVSTEPELVQHRKTQHALGEVLHRCPECGEGFTNTTLFLYHRRQHRGITKGPAGAPGTGTHQNPSRGASVVLFDGVRLQKRRREDGAEEADRTSDVTGSSSQPPRAEPPSEPSPGGLATPAELYRDWSRTPLPHACPYCELTFTRRCLLRAHVFSHTGKKLFSCEVCGKAFSCPSNLMRHSRTHLGTRPHCCQVCGKSFSHSSTLKRHQAAHGQLDGSTQRPHACPDCAASFQTRSQLQRHRLQHAGNQFNCSTCGQSFKRKKHLDLHSLTHQEKEPKTCPHCSAQFLSQAVLNVHLRRCSGEDDRARGRGRGQGRGRSVGQMECDMCGHCCVTQEGLDLHRLSHTGQTPLRCPLSPCRRRFATSAALEEHVLAHCRRLAFKSPDATPRPFRCEHCGKGFAYASTFRLHMRTHTGERPYECSQCRKRFRQLPHLQDHERIHSGERPFVCWLCGKSFSVAARLTEHARTHSGEKPYTCTLCPRTFRSRSNLDKHSKVHGDAAAAKGTAGQGEGEAAVRTIVLLQTSTPVTSAQSQPQAEVSFPGTTSSVVLLHPSVSVVDGQDIQHAIEFIIE</sequence>
<evidence type="ECO:0000256" key="1">
    <source>
        <dbReference type="ARBA" id="ARBA00004123"/>
    </source>
</evidence>
<evidence type="ECO:0000313" key="13">
    <source>
        <dbReference type="Proteomes" id="UP000261540"/>
    </source>
</evidence>
<feature type="domain" description="C2H2-type" evidence="11">
    <location>
        <begin position="1006"/>
        <end position="1033"/>
    </location>
</feature>
<feature type="domain" description="C2H2-type" evidence="11">
    <location>
        <begin position="865"/>
        <end position="892"/>
    </location>
</feature>
<dbReference type="Ensembl" id="ENSPKIT00000020799.1">
    <property type="protein sequence ID" value="ENSPKIP00000039786.1"/>
    <property type="gene ID" value="ENSPKIG00000017004.1"/>
</dbReference>
<feature type="domain" description="C2H2-type" evidence="11">
    <location>
        <begin position="323"/>
        <end position="350"/>
    </location>
</feature>
<dbReference type="GO" id="GO:0008270">
    <property type="term" value="F:zinc ion binding"/>
    <property type="evidence" value="ECO:0007669"/>
    <property type="project" value="UniProtKB-KW"/>
</dbReference>
<dbReference type="GO" id="GO:0006357">
    <property type="term" value="P:regulation of transcription by RNA polymerase II"/>
    <property type="evidence" value="ECO:0007669"/>
    <property type="project" value="UniProtKB-ARBA"/>
</dbReference>
<dbReference type="PANTHER" id="PTHR16515">
    <property type="entry name" value="PR DOMAIN ZINC FINGER PROTEIN"/>
    <property type="match status" value="1"/>
</dbReference>
<keyword evidence="5" id="KW-0862">Zinc</keyword>
<feature type="compositionally biased region" description="Basic and acidic residues" evidence="10">
    <location>
        <begin position="697"/>
        <end position="709"/>
    </location>
</feature>
<keyword evidence="2" id="KW-0479">Metal-binding</keyword>
<dbReference type="FunFam" id="3.30.160.60:FF:001800">
    <property type="entry name" value="Zinc finger protein 467"/>
    <property type="match status" value="1"/>
</dbReference>
<dbReference type="SUPFAM" id="SSF57667">
    <property type="entry name" value="beta-beta-alpha zinc fingers"/>
    <property type="match status" value="9"/>
</dbReference>
<dbReference type="Gene3D" id="3.30.160.60">
    <property type="entry name" value="Classic Zinc Finger"/>
    <property type="match status" value="11"/>
</dbReference>
<organism evidence="12 13">
    <name type="scientific">Paramormyrops kingsleyae</name>
    <dbReference type="NCBI Taxonomy" id="1676925"/>
    <lineage>
        <taxon>Eukaryota</taxon>
        <taxon>Metazoa</taxon>
        <taxon>Chordata</taxon>
        <taxon>Craniata</taxon>
        <taxon>Vertebrata</taxon>
        <taxon>Euteleostomi</taxon>
        <taxon>Actinopterygii</taxon>
        <taxon>Neopterygii</taxon>
        <taxon>Teleostei</taxon>
        <taxon>Osteoglossocephala</taxon>
        <taxon>Osteoglossomorpha</taxon>
        <taxon>Osteoglossiformes</taxon>
        <taxon>Mormyridae</taxon>
        <taxon>Paramormyrops</taxon>
    </lineage>
</organism>
<keyword evidence="7" id="KW-0804">Transcription</keyword>
<feature type="domain" description="C2H2-type" evidence="11">
    <location>
        <begin position="1090"/>
        <end position="1117"/>
    </location>
</feature>
<name>A0A3B3TBV2_9TELE</name>
<dbReference type="GO" id="GO:0005634">
    <property type="term" value="C:nucleus"/>
    <property type="evidence" value="ECO:0007669"/>
    <property type="project" value="UniProtKB-SubCell"/>
</dbReference>
<keyword evidence="8" id="KW-0539">Nucleus</keyword>
<dbReference type="FunFam" id="3.30.160.60:FF:001289">
    <property type="entry name" value="Zinc finger protein 574"/>
    <property type="match status" value="1"/>
</dbReference>
<dbReference type="InterPro" id="IPR036236">
    <property type="entry name" value="Znf_C2H2_sf"/>
</dbReference>
<evidence type="ECO:0000256" key="10">
    <source>
        <dbReference type="SAM" id="MobiDB-lite"/>
    </source>
</evidence>
<feature type="domain" description="C2H2-type" evidence="11">
    <location>
        <begin position="838"/>
        <end position="865"/>
    </location>
</feature>
<reference evidence="12" key="2">
    <citation type="submission" date="2025-09" db="UniProtKB">
        <authorList>
            <consortium name="Ensembl"/>
        </authorList>
    </citation>
    <scope>IDENTIFICATION</scope>
</reference>
<reference evidence="12" key="1">
    <citation type="submission" date="2025-08" db="UniProtKB">
        <authorList>
            <consortium name="Ensembl"/>
        </authorList>
    </citation>
    <scope>IDENTIFICATION</scope>
</reference>
<feature type="domain" description="C2H2-type" evidence="11">
    <location>
        <begin position="1034"/>
        <end position="1061"/>
    </location>
</feature>
<dbReference type="InterPro" id="IPR050331">
    <property type="entry name" value="Zinc_finger"/>
</dbReference>
<dbReference type="FunFam" id="3.30.160.60:FF:000690">
    <property type="entry name" value="Zinc finger protein 354C"/>
    <property type="match status" value="2"/>
</dbReference>
<feature type="domain" description="C2H2-type" evidence="11">
    <location>
        <begin position="293"/>
        <end position="320"/>
    </location>
</feature>
<evidence type="ECO:0000256" key="6">
    <source>
        <dbReference type="ARBA" id="ARBA00023015"/>
    </source>
</evidence>
<feature type="domain" description="C2H2-type" evidence="11">
    <location>
        <begin position="749"/>
        <end position="776"/>
    </location>
</feature>
<evidence type="ECO:0000256" key="5">
    <source>
        <dbReference type="ARBA" id="ARBA00022833"/>
    </source>
</evidence>
<keyword evidence="3" id="KW-0677">Repeat</keyword>
<dbReference type="FunFam" id="3.30.160.60:FF:000184">
    <property type="entry name" value="Zinc finger protein 333"/>
    <property type="match status" value="1"/>
</dbReference>
<feature type="compositionally biased region" description="Low complexity" evidence="10">
    <location>
        <begin position="666"/>
        <end position="675"/>
    </location>
</feature>
<feature type="domain" description="C2H2-type" evidence="11">
    <location>
        <begin position="805"/>
        <end position="827"/>
    </location>
</feature>
<accession>A0A3B3TBV2</accession>
<dbReference type="PROSITE" id="PS00028">
    <property type="entry name" value="ZINC_FINGER_C2H2_1"/>
    <property type="match status" value="13"/>
</dbReference>
<evidence type="ECO:0000313" key="12">
    <source>
        <dbReference type="Ensembl" id="ENSPKIP00000039786.1"/>
    </source>
</evidence>
<dbReference type="STRING" id="1676925.ENSPKIP00000039786"/>
<dbReference type="AlphaFoldDB" id="A0A3B3TBV2"/>
<keyword evidence="6" id="KW-0805">Transcription regulation</keyword>
<evidence type="ECO:0000256" key="3">
    <source>
        <dbReference type="ARBA" id="ARBA00022737"/>
    </source>
</evidence>
<dbReference type="InterPro" id="IPR013087">
    <property type="entry name" value="Znf_C2H2_type"/>
</dbReference>
<dbReference type="PANTHER" id="PTHR16515:SF66">
    <property type="entry name" value="C2H2-TYPE DOMAIN-CONTAINING PROTEIN"/>
    <property type="match status" value="1"/>
</dbReference>
<dbReference type="Proteomes" id="UP000261540">
    <property type="component" value="Unplaced"/>
</dbReference>
<dbReference type="SMART" id="SM00355">
    <property type="entry name" value="ZnF_C2H2"/>
    <property type="match status" value="17"/>
</dbReference>
<feature type="region of interest" description="Disordered" evidence="10">
    <location>
        <begin position="663"/>
        <end position="736"/>
    </location>
</feature>
<dbReference type="PROSITE" id="PS50157">
    <property type="entry name" value="ZINC_FINGER_C2H2_2"/>
    <property type="match status" value="13"/>
</dbReference>
<feature type="domain" description="C2H2-type" evidence="11">
    <location>
        <begin position="638"/>
        <end position="665"/>
    </location>
</feature>
<dbReference type="GeneTree" id="ENSGT00940000166708"/>
<evidence type="ECO:0000256" key="4">
    <source>
        <dbReference type="ARBA" id="ARBA00022771"/>
    </source>
</evidence>
<feature type="compositionally biased region" description="Low complexity" evidence="10">
    <location>
        <begin position="481"/>
        <end position="522"/>
    </location>
</feature>
<feature type="region of interest" description="Disordered" evidence="10">
    <location>
        <begin position="258"/>
        <end position="279"/>
    </location>
</feature>
<proteinExistence type="predicted"/>
<feature type="domain" description="C2H2-type" evidence="11">
    <location>
        <begin position="777"/>
        <end position="804"/>
    </location>
</feature>
<evidence type="ECO:0000256" key="2">
    <source>
        <dbReference type="ARBA" id="ARBA00022723"/>
    </source>
</evidence>
<comment type="subcellular location">
    <subcellularLocation>
        <location evidence="1">Nucleus</location>
    </subcellularLocation>
</comment>
<feature type="compositionally biased region" description="Polar residues" evidence="10">
    <location>
        <begin position="258"/>
        <end position="268"/>
    </location>
</feature>
<protein>
    <submittedName>
        <fullName evidence="12">Zinc finger protein 574</fullName>
    </submittedName>
</protein>
<dbReference type="GO" id="GO:0060216">
    <property type="term" value="P:definitive hemopoiesis"/>
    <property type="evidence" value="ECO:0007669"/>
    <property type="project" value="Ensembl"/>
</dbReference>
<evidence type="ECO:0000259" key="11">
    <source>
        <dbReference type="PROSITE" id="PS50157"/>
    </source>
</evidence>
<feature type="domain" description="C2H2-type" evidence="11">
    <location>
        <begin position="938"/>
        <end position="965"/>
    </location>
</feature>
<evidence type="ECO:0000256" key="9">
    <source>
        <dbReference type="PROSITE-ProRule" id="PRU00042"/>
    </source>
</evidence>
<evidence type="ECO:0000256" key="7">
    <source>
        <dbReference type="ARBA" id="ARBA00023163"/>
    </source>
</evidence>
<evidence type="ECO:0000256" key="8">
    <source>
        <dbReference type="ARBA" id="ARBA00023242"/>
    </source>
</evidence>
<dbReference type="Pfam" id="PF00096">
    <property type="entry name" value="zf-C2H2"/>
    <property type="match status" value="8"/>
</dbReference>
<keyword evidence="4 9" id="KW-0863">Zinc-finger</keyword>